<protein>
    <submittedName>
        <fullName evidence="1">Uncharacterized protein</fullName>
    </submittedName>
</protein>
<dbReference type="RefSeq" id="WP_204415835.1">
    <property type="nucleotide sequence ID" value="NZ_JAFBED010000004.1"/>
</dbReference>
<comment type="caution">
    <text evidence="1">The sequence shown here is derived from an EMBL/GenBank/DDBJ whole genome shotgun (WGS) entry which is preliminary data.</text>
</comment>
<dbReference type="Proteomes" id="UP000737402">
    <property type="component" value="Unassembled WGS sequence"/>
</dbReference>
<reference evidence="1 2" key="1">
    <citation type="submission" date="2021-01" db="EMBL/GenBank/DDBJ databases">
        <title>Genomic Encyclopedia of Type Strains, Phase IV (KMG-IV): sequencing the most valuable type-strain genomes for metagenomic binning, comparative biology and taxonomic classification.</title>
        <authorList>
            <person name="Goeker M."/>
        </authorList>
    </citation>
    <scope>NUCLEOTIDE SEQUENCE [LARGE SCALE GENOMIC DNA]</scope>
    <source>
        <strain evidence="1 2">DSM 25879</strain>
    </source>
</reference>
<dbReference type="Pfam" id="PF26162">
    <property type="entry name" value="YwzD"/>
    <property type="match status" value="1"/>
</dbReference>
<dbReference type="InterPro" id="IPR058930">
    <property type="entry name" value="YwzD"/>
</dbReference>
<dbReference type="EMBL" id="JAFBED010000004">
    <property type="protein sequence ID" value="MBM7620279.1"/>
    <property type="molecule type" value="Genomic_DNA"/>
</dbReference>
<gene>
    <name evidence="1" type="ORF">JOC95_002132</name>
</gene>
<evidence type="ECO:0000313" key="2">
    <source>
        <dbReference type="Proteomes" id="UP000737402"/>
    </source>
</evidence>
<sequence>MSREKVEQSSLNQEDLVVILETAKEIGTKNQNINTIDFVDSIKNQLIKAMRKHG</sequence>
<name>A0ABS2NZZ7_9BACI</name>
<evidence type="ECO:0000313" key="1">
    <source>
        <dbReference type="EMBL" id="MBM7620279.1"/>
    </source>
</evidence>
<keyword evidence="2" id="KW-1185">Reference proteome</keyword>
<proteinExistence type="predicted"/>
<organism evidence="1 2">
    <name type="scientific">Sutcliffiella tianshenii</name>
    <dbReference type="NCBI Taxonomy" id="1463404"/>
    <lineage>
        <taxon>Bacteria</taxon>
        <taxon>Bacillati</taxon>
        <taxon>Bacillota</taxon>
        <taxon>Bacilli</taxon>
        <taxon>Bacillales</taxon>
        <taxon>Bacillaceae</taxon>
        <taxon>Sutcliffiella</taxon>
    </lineage>
</organism>
<accession>A0ABS2NZZ7</accession>